<name>V8N3X1_OPHHA</name>
<feature type="non-terminal residue" evidence="1">
    <location>
        <position position="1"/>
    </location>
</feature>
<sequence length="230" mass="25581">MFEKTWLYIALIGEFWELKSTCLKGATVAKTLLYAMLAGEFWELKSAYLAVAMFEKTWLYIALIGEFWELKSTCLKGATVEKTLLYAMLAGEFWELKSRCLKGATSLSLLHTSTGHRHWVLSIAWSPDGRKLASGCKNGQMGMEPSTTVPRRLHTHLHYSGDHEDTGKPPSGLKGQMTSCLQGVSILPHHPHRDPDWPYLGGSLQVDHFALLGTSAFPPPPKKSSLALHV</sequence>
<dbReference type="Gene3D" id="2.130.10.10">
    <property type="entry name" value="YVTN repeat-like/Quinoprotein amine dehydrogenase"/>
    <property type="match status" value="1"/>
</dbReference>
<dbReference type="InterPro" id="IPR015943">
    <property type="entry name" value="WD40/YVTN_repeat-like_dom_sf"/>
</dbReference>
<dbReference type="AlphaFoldDB" id="V8N3X1"/>
<keyword evidence="2" id="KW-1185">Reference proteome</keyword>
<dbReference type="InterPro" id="IPR036322">
    <property type="entry name" value="WD40_repeat_dom_sf"/>
</dbReference>
<organism evidence="1 2">
    <name type="scientific">Ophiophagus hannah</name>
    <name type="common">King cobra</name>
    <name type="synonym">Naja hannah</name>
    <dbReference type="NCBI Taxonomy" id="8665"/>
    <lineage>
        <taxon>Eukaryota</taxon>
        <taxon>Metazoa</taxon>
        <taxon>Chordata</taxon>
        <taxon>Craniata</taxon>
        <taxon>Vertebrata</taxon>
        <taxon>Euteleostomi</taxon>
        <taxon>Lepidosauria</taxon>
        <taxon>Squamata</taxon>
        <taxon>Bifurcata</taxon>
        <taxon>Unidentata</taxon>
        <taxon>Episquamata</taxon>
        <taxon>Toxicofera</taxon>
        <taxon>Serpentes</taxon>
        <taxon>Colubroidea</taxon>
        <taxon>Elapidae</taxon>
        <taxon>Elapinae</taxon>
        <taxon>Ophiophagus</taxon>
    </lineage>
</organism>
<evidence type="ECO:0000313" key="1">
    <source>
        <dbReference type="EMBL" id="ETE56363.1"/>
    </source>
</evidence>
<dbReference type="Proteomes" id="UP000018936">
    <property type="component" value="Unassembled WGS sequence"/>
</dbReference>
<dbReference type="OrthoDB" id="10267436at2759"/>
<protein>
    <submittedName>
        <fullName evidence="1">Notchless protein-like 1</fullName>
    </submittedName>
</protein>
<dbReference type="Pfam" id="PF00400">
    <property type="entry name" value="WD40"/>
    <property type="match status" value="1"/>
</dbReference>
<dbReference type="InterPro" id="IPR001680">
    <property type="entry name" value="WD40_rpt"/>
</dbReference>
<evidence type="ECO:0000313" key="2">
    <source>
        <dbReference type="Proteomes" id="UP000018936"/>
    </source>
</evidence>
<gene>
    <name evidence="1" type="primary">NLE1</name>
    <name evidence="1" type="ORF">L345_17926</name>
</gene>
<dbReference type="SMART" id="SM00320">
    <property type="entry name" value="WD40"/>
    <property type="match status" value="1"/>
</dbReference>
<proteinExistence type="predicted"/>
<dbReference type="SUPFAM" id="SSF50978">
    <property type="entry name" value="WD40 repeat-like"/>
    <property type="match status" value="1"/>
</dbReference>
<comment type="caution">
    <text evidence="1">The sequence shown here is derived from an EMBL/GenBank/DDBJ whole genome shotgun (WGS) entry which is preliminary data.</text>
</comment>
<dbReference type="EMBL" id="AZIM01025852">
    <property type="protein sequence ID" value="ETE56363.1"/>
    <property type="molecule type" value="Genomic_DNA"/>
</dbReference>
<accession>V8N3X1</accession>
<reference evidence="1 2" key="1">
    <citation type="journal article" date="2013" name="Proc. Natl. Acad. Sci. U.S.A.">
        <title>The king cobra genome reveals dynamic gene evolution and adaptation in the snake venom system.</title>
        <authorList>
            <person name="Vonk F.J."/>
            <person name="Casewell N.R."/>
            <person name="Henkel C.V."/>
            <person name="Heimberg A.M."/>
            <person name="Jansen H.J."/>
            <person name="McCleary R.J."/>
            <person name="Kerkkamp H.M."/>
            <person name="Vos R.A."/>
            <person name="Guerreiro I."/>
            <person name="Calvete J.J."/>
            <person name="Wuster W."/>
            <person name="Woods A.E."/>
            <person name="Logan J.M."/>
            <person name="Harrison R.A."/>
            <person name="Castoe T.A."/>
            <person name="de Koning A.P."/>
            <person name="Pollock D.D."/>
            <person name="Yandell M."/>
            <person name="Calderon D."/>
            <person name="Renjifo C."/>
            <person name="Currier R.B."/>
            <person name="Salgado D."/>
            <person name="Pla D."/>
            <person name="Sanz L."/>
            <person name="Hyder A.S."/>
            <person name="Ribeiro J.M."/>
            <person name="Arntzen J.W."/>
            <person name="van den Thillart G.E."/>
            <person name="Boetzer M."/>
            <person name="Pirovano W."/>
            <person name="Dirks R.P."/>
            <person name="Spaink H.P."/>
            <person name="Duboule D."/>
            <person name="McGlinn E."/>
            <person name="Kini R.M."/>
            <person name="Richardson M.K."/>
        </authorList>
    </citation>
    <scope>NUCLEOTIDE SEQUENCE</scope>
    <source>
        <tissue evidence="1">Blood</tissue>
    </source>
</reference>